<dbReference type="Proteomes" id="UP000001741">
    <property type="component" value="Plasmid p3ABSDF"/>
</dbReference>
<evidence type="ECO:0000259" key="3">
    <source>
        <dbReference type="Pfam" id="PF00182"/>
    </source>
</evidence>
<dbReference type="GO" id="GO:0006952">
    <property type="term" value="P:defense response"/>
    <property type="evidence" value="ECO:0007669"/>
    <property type="project" value="UniProtKB-KW"/>
</dbReference>
<dbReference type="EMBL" id="CU468233">
    <property type="protein sequence ID" value="CAP02980.1"/>
    <property type="molecule type" value="Genomic_DNA"/>
</dbReference>
<geneLocation type="plasmid" evidence="4 5">
    <name>p3ABSDF</name>
</geneLocation>
<dbReference type="GO" id="GO:0004568">
    <property type="term" value="F:chitinase activity"/>
    <property type="evidence" value="ECO:0007669"/>
    <property type="project" value="InterPro"/>
</dbReference>
<evidence type="ECO:0000256" key="1">
    <source>
        <dbReference type="ARBA" id="ARBA00022821"/>
    </source>
</evidence>
<feature type="domain" description="Glycoside hydrolase family 19 catalytic" evidence="3">
    <location>
        <begin position="301"/>
        <end position="361"/>
    </location>
</feature>
<dbReference type="GO" id="GO:0006032">
    <property type="term" value="P:chitin catabolic process"/>
    <property type="evidence" value="ECO:0007669"/>
    <property type="project" value="InterPro"/>
</dbReference>
<evidence type="ECO:0000256" key="2">
    <source>
        <dbReference type="ARBA" id="ARBA00023157"/>
    </source>
</evidence>
<dbReference type="GO" id="GO:0016998">
    <property type="term" value="P:cell wall macromolecule catabolic process"/>
    <property type="evidence" value="ECO:0007669"/>
    <property type="project" value="InterPro"/>
</dbReference>
<dbReference type="KEGG" id="abm:ABSDF_p30006"/>
<dbReference type="HOGENOM" id="CLU_037926_1_0_6"/>
<keyword evidence="4" id="KW-0614">Plasmid</keyword>
<dbReference type="InterPro" id="IPR000726">
    <property type="entry name" value="Glyco_hydro_19_cat"/>
</dbReference>
<reference evidence="4 5" key="1">
    <citation type="journal article" date="2008" name="PLoS ONE">
        <title>Comparative analysis of Acinetobacters: three genomes for three lifestyles.</title>
        <authorList>
            <person name="Vallenet D."/>
            <person name="Nordmann P."/>
            <person name="Barbe V."/>
            <person name="Poirel L."/>
            <person name="Mangenot S."/>
            <person name="Bataille E."/>
            <person name="Dossat C."/>
            <person name="Gas S."/>
            <person name="Kreimeyer A."/>
            <person name="Lenoble P."/>
            <person name="Oztas S."/>
            <person name="Poulain J."/>
            <person name="Segurens B."/>
            <person name="Robert C."/>
            <person name="Abergel C."/>
            <person name="Claverie J.M."/>
            <person name="Raoult D."/>
            <person name="Medigue C."/>
            <person name="Weissenbach J."/>
            <person name="Cruveiller S."/>
        </authorList>
    </citation>
    <scope>NUCLEOTIDE SEQUENCE [LARGE SCALE GENOMIC DNA]</scope>
    <source>
        <strain evidence="4 5">SDF</strain>
        <plasmid evidence="5">p3ABSDF</plasmid>
    </source>
</reference>
<evidence type="ECO:0000313" key="4">
    <source>
        <dbReference type="EMBL" id="CAP02980.1"/>
    </source>
</evidence>
<name>B0VVF0_ACIBS</name>
<gene>
    <name evidence="4" type="ORF">ABSDF_p30006</name>
</gene>
<keyword evidence="1" id="KW-0611">Plant defense</keyword>
<evidence type="ECO:0000313" key="5">
    <source>
        <dbReference type="Proteomes" id="UP000001741"/>
    </source>
</evidence>
<dbReference type="Gene3D" id="1.10.530.10">
    <property type="match status" value="1"/>
</dbReference>
<dbReference type="PANTHER" id="PTHR22595">
    <property type="entry name" value="CHITINASE-RELATED"/>
    <property type="match status" value="1"/>
</dbReference>
<dbReference type="AlphaFoldDB" id="B0VVF0"/>
<sequence>MALTEYKIKVVDANNQPLLNFPMATRYVGSDKKNNKLTSDTDGVLTFQSDGRAVEVFVLAPIDKNGQPDMTKFKEDNDNDNAYYRITTINVSRNVPSSIKSPYLLTDYGIAKTKFIFYENEQDKKIYSVPLTVKVSYLVGETKTSPKFIEAIQEVKNGELNITSILHSRIQVHPFKPDNTPFKTPQGYTPRSTTPITLPVYFDIKSNNATTEPDEPSIDQPVKKVLCTCNRDITEAEFKLITKNKIAVTFLNALNEQFKKLNMNICLEKAHFIAQTLHETASYTLLEEGLKPGVQEKDVYDGYKGRGLMQITYKKNYEAYGKAVGENFLGENKHRVAKEKKHAVGSAIWYWNHSKAGNLSIYAIKNDLIATTSLINGGYNGFDDRLQYYKKAVSAFNIKQCPNLEKKIINKLDDYTAFEDSYIYSKKAGESFGWGLWNDPKGGKHGKTANPVEAKKGYQRFLEMSKGVTFPFGYKLNKQKEKISRKRYGYSADSAKALAEKRVKEL</sequence>
<dbReference type="PANTHER" id="PTHR22595:SF79">
    <property type="entry name" value="CHITINASE 12"/>
    <property type="match status" value="1"/>
</dbReference>
<dbReference type="InterPro" id="IPR023346">
    <property type="entry name" value="Lysozyme-like_dom_sf"/>
</dbReference>
<accession>B0VVF0</accession>
<proteinExistence type="predicted"/>
<dbReference type="SUPFAM" id="SSF53955">
    <property type="entry name" value="Lysozyme-like"/>
    <property type="match status" value="1"/>
</dbReference>
<dbReference type="Pfam" id="PF00182">
    <property type="entry name" value="Glyco_hydro_19"/>
    <property type="match status" value="1"/>
</dbReference>
<organism evidence="4 5">
    <name type="scientific">Acinetobacter baumannii (strain SDF)</name>
    <dbReference type="NCBI Taxonomy" id="509170"/>
    <lineage>
        <taxon>Bacteria</taxon>
        <taxon>Pseudomonadati</taxon>
        <taxon>Pseudomonadota</taxon>
        <taxon>Gammaproteobacteria</taxon>
        <taxon>Moraxellales</taxon>
        <taxon>Moraxellaceae</taxon>
        <taxon>Acinetobacter</taxon>
        <taxon>Acinetobacter calcoaceticus/baumannii complex</taxon>
    </lineage>
</organism>
<protein>
    <recommendedName>
        <fullName evidence="3">Glycoside hydrolase family 19 catalytic domain-containing protein</fullName>
    </recommendedName>
</protein>
<keyword evidence="2" id="KW-1015">Disulfide bond</keyword>